<evidence type="ECO:0000313" key="1">
    <source>
        <dbReference type="EMBL" id="QDP95734.1"/>
    </source>
</evidence>
<protein>
    <submittedName>
        <fullName evidence="1">DUF2695 domain-containing protein</fullName>
    </submittedName>
</protein>
<sequence length="151" mass="17255">MTAMDNVVNIEAQLRERSSELLVIRPKECVICYVARMLMDFGCDGTRRWALRYRDQRAPQATALEERLARRGACCCDCEIFLSGYVLVDRLRVRRPLFGELSAAELLSYGYDDEAEATELVAPKVPPPCSGVRRGSVQPCANWRTRTWYDE</sequence>
<keyword evidence="2" id="KW-1185">Reference proteome</keyword>
<dbReference type="RefSeq" id="WP_143985702.1">
    <property type="nucleotide sequence ID" value="NZ_CP041692.1"/>
</dbReference>
<evidence type="ECO:0000313" key="2">
    <source>
        <dbReference type="Proteomes" id="UP000319263"/>
    </source>
</evidence>
<dbReference type="AlphaFoldDB" id="A0A516PX15"/>
<dbReference type="KEGG" id="mik:FOE78_07305"/>
<gene>
    <name evidence="1" type="ORF">FOE78_07305</name>
</gene>
<dbReference type="InterPro" id="IPR024248">
    <property type="entry name" value="DUF2695"/>
</dbReference>
<dbReference type="EMBL" id="CP041692">
    <property type="protein sequence ID" value="QDP95734.1"/>
    <property type="molecule type" value="Genomic_DNA"/>
</dbReference>
<name>A0A516PX15_9ACTN</name>
<dbReference type="Pfam" id="PF10905">
    <property type="entry name" value="DUF2695"/>
    <property type="match status" value="1"/>
</dbReference>
<proteinExistence type="predicted"/>
<dbReference type="OrthoDB" id="4866170at2"/>
<reference evidence="1 2" key="1">
    <citation type="submission" date="2019-07" db="EMBL/GenBank/DDBJ databases">
        <title>Microlunatus dokdonensis sp. nov. isolated from the rhizospheric soil of the wild plant Elymus tsukushiensis.</title>
        <authorList>
            <person name="Ghim S.-Y."/>
            <person name="Hwang Y.-J."/>
            <person name="Son J.-S."/>
            <person name="Shin J.-H."/>
        </authorList>
    </citation>
    <scope>NUCLEOTIDE SEQUENCE [LARGE SCALE GENOMIC DNA]</scope>
    <source>
        <strain evidence="1 2">KUDC0627</strain>
    </source>
</reference>
<accession>A0A516PX15</accession>
<organism evidence="1 2">
    <name type="scientific">Microlunatus elymi</name>
    <dbReference type="NCBI Taxonomy" id="2596828"/>
    <lineage>
        <taxon>Bacteria</taxon>
        <taxon>Bacillati</taxon>
        <taxon>Actinomycetota</taxon>
        <taxon>Actinomycetes</taxon>
        <taxon>Propionibacteriales</taxon>
        <taxon>Propionibacteriaceae</taxon>
        <taxon>Microlunatus</taxon>
    </lineage>
</organism>
<dbReference type="Proteomes" id="UP000319263">
    <property type="component" value="Chromosome"/>
</dbReference>